<evidence type="ECO:0000313" key="1">
    <source>
        <dbReference type="EMBL" id="RAW20490.1"/>
    </source>
</evidence>
<dbReference type="Proteomes" id="UP000251314">
    <property type="component" value="Unassembled WGS sequence"/>
</dbReference>
<organism evidence="1 2">
    <name type="scientific">Phytophthora cactorum</name>
    <dbReference type="NCBI Taxonomy" id="29920"/>
    <lineage>
        <taxon>Eukaryota</taxon>
        <taxon>Sar</taxon>
        <taxon>Stramenopiles</taxon>
        <taxon>Oomycota</taxon>
        <taxon>Peronosporomycetes</taxon>
        <taxon>Peronosporales</taxon>
        <taxon>Peronosporaceae</taxon>
        <taxon>Phytophthora</taxon>
    </lineage>
</organism>
<reference evidence="1 2" key="1">
    <citation type="submission" date="2018-01" db="EMBL/GenBank/DDBJ databases">
        <title>Draft genome of the strawberry crown rot pathogen Phytophthora cactorum.</title>
        <authorList>
            <person name="Armitage A.D."/>
            <person name="Lysoe E."/>
            <person name="Nellist C.F."/>
            <person name="Harrison R.J."/>
            <person name="Brurberg M.B."/>
        </authorList>
    </citation>
    <scope>NUCLEOTIDE SEQUENCE [LARGE SCALE GENOMIC DNA]</scope>
    <source>
        <strain evidence="1 2">10300</strain>
    </source>
</reference>
<gene>
    <name evidence="1" type="ORF">PC110_g23068</name>
</gene>
<proteinExistence type="predicted"/>
<dbReference type="VEuPathDB" id="FungiDB:PC110_g23068"/>
<dbReference type="EMBL" id="MJFZ01002797">
    <property type="protein sequence ID" value="RAW20490.1"/>
    <property type="molecule type" value="Genomic_DNA"/>
</dbReference>
<protein>
    <submittedName>
        <fullName evidence="1">Uncharacterized protein</fullName>
    </submittedName>
</protein>
<accession>A0A329R7W3</accession>
<dbReference type="OrthoDB" id="10465790at2759"/>
<name>A0A329R7W3_9STRA</name>
<comment type="caution">
    <text evidence="1">The sequence shown here is derived from an EMBL/GenBank/DDBJ whole genome shotgun (WGS) entry which is preliminary data.</text>
</comment>
<dbReference type="AlphaFoldDB" id="A0A329R7W3"/>
<keyword evidence="2" id="KW-1185">Reference proteome</keyword>
<evidence type="ECO:0000313" key="2">
    <source>
        <dbReference type="Proteomes" id="UP000251314"/>
    </source>
</evidence>
<sequence length="136" mass="13792">MFAQLLQSSVTSFVDLEDSLAPVAPPTRGSTTVRMDPALLGAATLGMIGDGEGLDGAARAAGEPRSRGSVVLNAGRSLGGTAIGPDAARRFLAGLVFLQALGIRRPRRFGGLGSLAMPGTSASPATVTTLRVFRVA</sequence>